<dbReference type="Pfam" id="PF21986">
    <property type="entry name" value="AH_C"/>
    <property type="match status" value="1"/>
</dbReference>
<protein>
    <submittedName>
        <fullName evidence="2">AIG2 family protein</fullName>
    </submittedName>
</protein>
<dbReference type="SUPFAM" id="SSF110857">
    <property type="entry name" value="Gamma-glutamyl cyclotransferase-like"/>
    <property type="match status" value="1"/>
</dbReference>
<dbReference type="STRING" id="679936.Sulac_1004"/>
<dbReference type="HOGENOM" id="CLU_125594_1_0_9"/>
<dbReference type="AlphaFoldDB" id="G8TTC4"/>
<proteinExistence type="predicted"/>
<gene>
    <name evidence="2" type="ordered locus">Sulac_1004</name>
</gene>
<feature type="domain" description="Allophanate hydrolase C-terminal" evidence="1">
    <location>
        <begin position="1"/>
        <end position="121"/>
    </location>
</feature>
<dbReference type="PATRIC" id="fig|679936.5.peg.1063"/>
<name>G8TTC4_SULAD</name>
<dbReference type="InterPro" id="IPR013024">
    <property type="entry name" value="GGCT-like"/>
</dbReference>
<dbReference type="InterPro" id="IPR053844">
    <property type="entry name" value="AH_C"/>
</dbReference>
<evidence type="ECO:0000313" key="3">
    <source>
        <dbReference type="Proteomes" id="UP000005439"/>
    </source>
</evidence>
<sequence length="126" mass="14460">MEVFVNGELMQGLSMHHFLTGARYVRSARTAPIYRLFSIDDHYPAMVMAEGFERGYAIAGEIYDVPESLWPEIVANERRLGLYRGPIWLEDGQAMGGILSVRELCEGYPDISHFGGWREYRQTLTR</sequence>
<evidence type="ECO:0000259" key="1">
    <source>
        <dbReference type="Pfam" id="PF21986"/>
    </source>
</evidence>
<dbReference type="EMBL" id="CP003179">
    <property type="protein sequence ID" value="AEW04504.1"/>
    <property type="molecule type" value="Genomic_DNA"/>
</dbReference>
<dbReference type="Gene3D" id="3.10.490.10">
    <property type="entry name" value="Gamma-glutamyl cyclotransferase-like"/>
    <property type="match status" value="1"/>
</dbReference>
<accession>G8TTC4</accession>
<dbReference type="InterPro" id="IPR036568">
    <property type="entry name" value="GGCT-like_sf"/>
</dbReference>
<dbReference type="Proteomes" id="UP000005439">
    <property type="component" value="Chromosome"/>
</dbReference>
<organism evidence="2 3">
    <name type="scientific">Sulfobacillus acidophilus (strain ATCC 700253 / DSM 10332 / NAL)</name>
    <dbReference type="NCBI Taxonomy" id="679936"/>
    <lineage>
        <taxon>Bacteria</taxon>
        <taxon>Bacillati</taxon>
        <taxon>Bacillota</taxon>
        <taxon>Clostridia</taxon>
        <taxon>Eubacteriales</taxon>
        <taxon>Clostridiales Family XVII. Incertae Sedis</taxon>
        <taxon>Sulfobacillus</taxon>
    </lineage>
</organism>
<reference evidence="3" key="1">
    <citation type="submission" date="2011-12" db="EMBL/GenBank/DDBJ databases">
        <title>The complete genome of chromosome of Sulfobacillus acidophilus DSM 10332.</title>
        <authorList>
            <person name="Lucas S."/>
            <person name="Han J."/>
            <person name="Lapidus A."/>
            <person name="Bruce D."/>
            <person name="Goodwin L."/>
            <person name="Pitluck S."/>
            <person name="Peters L."/>
            <person name="Kyrpides N."/>
            <person name="Mavromatis K."/>
            <person name="Ivanova N."/>
            <person name="Mikhailova N."/>
            <person name="Chertkov O."/>
            <person name="Saunders E."/>
            <person name="Detter J.C."/>
            <person name="Tapia R."/>
            <person name="Han C."/>
            <person name="Land M."/>
            <person name="Hauser L."/>
            <person name="Markowitz V."/>
            <person name="Cheng J.-F."/>
            <person name="Hugenholtz P."/>
            <person name="Woyke T."/>
            <person name="Wu D."/>
            <person name="Pukall R."/>
            <person name="Gehrich-Schroeter G."/>
            <person name="Schneider S."/>
            <person name="Klenk H.-P."/>
            <person name="Eisen J.A."/>
        </authorList>
    </citation>
    <scope>NUCLEOTIDE SEQUENCE [LARGE SCALE GENOMIC DNA]</scope>
    <source>
        <strain evidence="3">ATCC 700253 / DSM 10332 / NAL</strain>
    </source>
</reference>
<dbReference type="KEGG" id="sap:Sulac_1004"/>
<reference evidence="2 3" key="2">
    <citation type="journal article" date="2012" name="Stand. Genomic Sci.">
        <title>Complete genome sequence of the moderately thermophilic mineral-sulfide-oxidizing firmicute Sulfobacillus acidophilus type strain (NAL(T)).</title>
        <authorList>
            <person name="Anderson I."/>
            <person name="Chertkov O."/>
            <person name="Chen A."/>
            <person name="Saunders E."/>
            <person name="Lapidus A."/>
            <person name="Nolan M."/>
            <person name="Lucas S."/>
            <person name="Hammon N."/>
            <person name="Deshpande S."/>
            <person name="Cheng J.F."/>
            <person name="Han C."/>
            <person name="Tapia R."/>
            <person name="Goodwin L.A."/>
            <person name="Pitluck S."/>
            <person name="Liolios K."/>
            <person name="Pagani I."/>
            <person name="Ivanova N."/>
            <person name="Mikhailova N."/>
            <person name="Pati A."/>
            <person name="Palaniappan K."/>
            <person name="Land M."/>
            <person name="Pan C."/>
            <person name="Rohde M."/>
            <person name="Pukall R."/>
            <person name="Goker M."/>
            <person name="Detter J.C."/>
            <person name="Woyke T."/>
            <person name="Bristow J."/>
            <person name="Eisen J.A."/>
            <person name="Markowitz V."/>
            <person name="Hugenholtz P."/>
            <person name="Kyrpides N.C."/>
            <person name="Klenk H.P."/>
            <person name="Mavromatis K."/>
        </authorList>
    </citation>
    <scope>NUCLEOTIDE SEQUENCE [LARGE SCALE GENOMIC DNA]</scope>
    <source>
        <strain evidence="3">ATCC 700253 / DSM 10332 / NAL</strain>
    </source>
</reference>
<evidence type="ECO:0000313" key="2">
    <source>
        <dbReference type="EMBL" id="AEW04504.1"/>
    </source>
</evidence>
<keyword evidence="3" id="KW-1185">Reference proteome</keyword>
<dbReference type="CDD" id="cd06661">
    <property type="entry name" value="GGCT_like"/>
    <property type="match status" value="1"/>
</dbReference>